<keyword evidence="2" id="KW-1185">Reference proteome</keyword>
<dbReference type="RefSeq" id="WP_236750399.1">
    <property type="nucleotide sequence ID" value="NZ_CP014859.1"/>
</dbReference>
<dbReference type="Pfam" id="PF10969">
    <property type="entry name" value="DUF2771"/>
    <property type="match status" value="1"/>
</dbReference>
<gene>
    <name evidence="1" type="ORF">TL08_25230</name>
</gene>
<sequence length="169" mass="18206">MSDAPPVNRSRLARVAVPLLAGLALAGCAAPAIPGVSVYSSREMVRIDPVQHCDVQLTECQDDESAVGVLEVPPGAPVQISVPVEVSETPWQVAFRYRLDGEVIDARSEVFAPHERLAYTLRLPDDSAQLEALEVQQFGAALVQDQNGVGFVTRGIWVLSVDDRDSLDS</sequence>
<protein>
    <submittedName>
        <fullName evidence="1">DUF2771 family protein</fullName>
    </submittedName>
</protein>
<name>A0AAC9HUH5_9PSEU</name>
<dbReference type="InterPro" id="IPR024495">
    <property type="entry name" value="DUF2771"/>
</dbReference>
<organism evidence="1 2">
    <name type="scientific">Actinoalloteichus hymeniacidonis</name>
    <dbReference type="NCBI Taxonomy" id="340345"/>
    <lineage>
        <taxon>Bacteria</taxon>
        <taxon>Bacillati</taxon>
        <taxon>Actinomycetota</taxon>
        <taxon>Actinomycetes</taxon>
        <taxon>Pseudonocardiales</taxon>
        <taxon>Pseudonocardiaceae</taxon>
        <taxon>Actinoalloteichus</taxon>
    </lineage>
</organism>
<dbReference type="Proteomes" id="UP000095210">
    <property type="component" value="Chromosome"/>
</dbReference>
<accession>A0AAC9HUH5</accession>
<dbReference type="KEGG" id="ahm:TL08_25230"/>
<dbReference type="AlphaFoldDB" id="A0AAC9HUH5"/>
<evidence type="ECO:0000313" key="2">
    <source>
        <dbReference type="Proteomes" id="UP000095210"/>
    </source>
</evidence>
<dbReference type="EMBL" id="CP014859">
    <property type="protein sequence ID" value="AOS65824.1"/>
    <property type="molecule type" value="Genomic_DNA"/>
</dbReference>
<evidence type="ECO:0000313" key="1">
    <source>
        <dbReference type="EMBL" id="AOS65824.1"/>
    </source>
</evidence>
<proteinExistence type="predicted"/>
<reference evidence="2" key="1">
    <citation type="submission" date="2016-03" db="EMBL/GenBank/DDBJ databases">
        <title>Complete genome sequence of the type strain Actinoalloteichus hymeniacidonis DSM 45092.</title>
        <authorList>
            <person name="Schaffert L."/>
            <person name="Albersmeier A."/>
            <person name="Winkler A."/>
            <person name="Kalinowski J."/>
            <person name="Zotchev S."/>
            <person name="Ruckert C."/>
        </authorList>
    </citation>
    <scope>NUCLEOTIDE SEQUENCE [LARGE SCALE GENOMIC DNA]</scope>
    <source>
        <strain evidence="2">HPA177(T) (DSM 45092(T))</strain>
    </source>
</reference>